<gene>
    <name evidence="1" type="ORF">I2501_26180</name>
</gene>
<dbReference type="Proteomes" id="UP000657385">
    <property type="component" value="Unassembled WGS sequence"/>
</dbReference>
<evidence type="ECO:0000313" key="2">
    <source>
        <dbReference type="Proteomes" id="UP000657385"/>
    </source>
</evidence>
<comment type="caution">
    <text evidence="1">The sequence shown here is derived from an EMBL/GenBank/DDBJ whole genome shotgun (WGS) entry which is preliminary data.</text>
</comment>
<keyword evidence="2" id="KW-1185">Reference proteome</keyword>
<dbReference type="Gene3D" id="3.40.720.10">
    <property type="entry name" value="Alkaline Phosphatase, subunit A"/>
    <property type="match status" value="1"/>
</dbReference>
<dbReference type="Pfam" id="PF01663">
    <property type="entry name" value="Phosphodiest"/>
    <property type="match status" value="1"/>
</dbReference>
<dbReference type="PANTHER" id="PTHR10151">
    <property type="entry name" value="ECTONUCLEOTIDE PYROPHOSPHATASE/PHOSPHODIESTERASE"/>
    <property type="match status" value="1"/>
</dbReference>
<accession>A0A931B5C6</accession>
<proteinExistence type="predicted"/>
<dbReference type="AlphaFoldDB" id="A0A931B5C6"/>
<dbReference type="PANTHER" id="PTHR10151:SF120">
    <property type="entry name" value="BIS(5'-ADENOSYL)-TRIPHOSPHATASE"/>
    <property type="match status" value="1"/>
</dbReference>
<dbReference type="InterPro" id="IPR002591">
    <property type="entry name" value="Phosphodiest/P_Trfase"/>
</dbReference>
<sequence length="322" mass="34519">MQLQSQPSPERGSAPRRRVLVVGIDGVRLDLLAEVPTPHLDSVVRAGFLSPVRIDDGTPTMSGPCWATVATGVHVVKHAVWNNDFSGHRLAVYPDFLTRLSQGFGRRTYVAAGWEPLVLARNGGPLFNGPSRLSFAAPAAETCEDWEACDGTVVADAVRVLHEEDPEASFVYLGAVDETAHLRGCGADYRASIRQADERLGLLLDAVRSRPGHAEEAWTVIVVTDHGHIDEGGHGGDSDLERTAWIACCGPDFAPGEELGPLRHLDVAPQVFASLGLLPDRHWTLDGRAFAESAFAQAAAREASAAEVGRPRASHVRAAQPV</sequence>
<dbReference type="SUPFAM" id="SSF53649">
    <property type="entry name" value="Alkaline phosphatase-like"/>
    <property type="match status" value="1"/>
</dbReference>
<organism evidence="1 2">
    <name type="scientific">Streptacidiphilus fuscans</name>
    <dbReference type="NCBI Taxonomy" id="2789292"/>
    <lineage>
        <taxon>Bacteria</taxon>
        <taxon>Bacillati</taxon>
        <taxon>Actinomycetota</taxon>
        <taxon>Actinomycetes</taxon>
        <taxon>Kitasatosporales</taxon>
        <taxon>Streptomycetaceae</taxon>
        <taxon>Streptacidiphilus</taxon>
    </lineage>
</organism>
<dbReference type="RefSeq" id="WP_196196687.1">
    <property type="nucleotide sequence ID" value="NZ_JADPRT010000012.1"/>
</dbReference>
<dbReference type="InterPro" id="IPR017850">
    <property type="entry name" value="Alkaline_phosphatase_core_sf"/>
</dbReference>
<name>A0A931B5C6_9ACTN</name>
<dbReference type="EMBL" id="JADPRT010000012">
    <property type="protein sequence ID" value="MBF9071515.1"/>
    <property type="molecule type" value="Genomic_DNA"/>
</dbReference>
<reference evidence="1" key="1">
    <citation type="submission" date="2020-11" db="EMBL/GenBank/DDBJ databases">
        <title>Isolation and identification of active actinomycetes.</title>
        <authorList>
            <person name="Yu B."/>
        </authorList>
    </citation>
    <scope>NUCLEOTIDE SEQUENCE</scope>
    <source>
        <strain evidence="1">NEAU-YB345</strain>
    </source>
</reference>
<protein>
    <submittedName>
        <fullName evidence="1">Alkaline phosphatase family protein</fullName>
    </submittedName>
</protein>
<evidence type="ECO:0000313" key="1">
    <source>
        <dbReference type="EMBL" id="MBF9071515.1"/>
    </source>
</evidence>
<dbReference type="GO" id="GO:0016787">
    <property type="term" value="F:hydrolase activity"/>
    <property type="evidence" value="ECO:0007669"/>
    <property type="project" value="UniProtKB-ARBA"/>
</dbReference>